<comment type="similarity">
    <text evidence="4">Belongs to the MIEAP family.</text>
</comment>
<dbReference type="InterPro" id="IPR026169">
    <property type="entry name" value="MIEAP"/>
</dbReference>
<evidence type="ECO:0000256" key="3">
    <source>
        <dbReference type="ARBA" id="ARBA00004496"/>
    </source>
</evidence>
<evidence type="ECO:0000256" key="11">
    <source>
        <dbReference type="ARBA" id="ARBA00023136"/>
    </source>
</evidence>
<evidence type="ECO:0000256" key="6">
    <source>
        <dbReference type="ARBA" id="ARBA00022490"/>
    </source>
</evidence>
<dbReference type="Proteomes" id="UP000694865">
    <property type="component" value="Unplaced"/>
</dbReference>
<evidence type="ECO:0000256" key="12">
    <source>
        <dbReference type="ARBA" id="ARBA00032687"/>
    </source>
</evidence>
<evidence type="ECO:0000259" key="15">
    <source>
        <dbReference type="Pfam" id="PF16026"/>
    </source>
</evidence>
<keyword evidence="7" id="KW-1000">Mitochondrion outer membrane</keyword>
<name>A0ABM0GY65_SACKO</name>
<feature type="domain" description="Mitochondria-eating protein C-terminal" evidence="15">
    <location>
        <begin position="80"/>
        <end position="272"/>
    </location>
</feature>
<evidence type="ECO:0000313" key="16">
    <source>
        <dbReference type="Proteomes" id="UP000694865"/>
    </source>
</evidence>
<dbReference type="Pfam" id="PF16026">
    <property type="entry name" value="MIEAP"/>
    <property type="match status" value="1"/>
</dbReference>
<evidence type="ECO:0000256" key="10">
    <source>
        <dbReference type="ARBA" id="ARBA00023128"/>
    </source>
</evidence>
<dbReference type="PANTHER" id="PTHR21771:SF0">
    <property type="entry name" value="MITOCHONDRIA-EATING PROTEIN"/>
    <property type="match status" value="1"/>
</dbReference>
<reference evidence="17" key="1">
    <citation type="submission" date="2025-08" db="UniProtKB">
        <authorList>
            <consortium name="RefSeq"/>
        </authorList>
    </citation>
    <scope>IDENTIFICATION</scope>
    <source>
        <tissue evidence="17">Testes</tissue>
    </source>
</reference>
<organism evidence="16 17">
    <name type="scientific">Saccoglossus kowalevskii</name>
    <name type="common">Acorn worm</name>
    <dbReference type="NCBI Taxonomy" id="10224"/>
    <lineage>
        <taxon>Eukaryota</taxon>
        <taxon>Metazoa</taxon>
        <taxon>Hemichordata</taxon>
        <taxon>Enteropneusta</taxon>
        <taxon>Harrimaniidae</taxon>
        <taxon>Saccoglossus</taxon>
    </lineage>
</organism>
<feature type="region of interest" description="Disordered" evidence="14">
    <location>
        <begin position="277"/>
        <end position="353"/>
    </location>
</feature>
<protein>
    <recommendedName>
        <fullName evidence="5">Mitochondria-eating protein</fullName>
    </recommendedName>
    <alternativeName>
        <fullName evidence="12">Spermatogenesis-associated protein 18</fullName>
    </alternativeName>
</protein>
<dbReference type="GeneID" id="100375445"/>
<evidence type="ECO:0000256" key="8">
    <source>
        <dbReference type="ARBA" id="ARBA00023054"/>
    </source>
</evidence>
<gene>
    <name evidence="17" type="primary">LOC100375445</name>
</gene>
<keyword evidence="6" id="KW-0963">Cytoplasm</keyword>
<feature type="compositionally biased region" description="Low complexity" evidence="14">
    <location>
        <begin position="277"/>
        <end position="334"/>
    </location>
</feature>
<evidence type="ECO:0000313" key="17">
    <source>
        <dbReference type="RefSeq" id="XP_002739973.1"/>
    </source>
</evidence>
<keyword evidence="10" id="KW-0496">Mitochondrion</keyword>
<evidence type="ECO:0000256" key="4">
    <source>
        <dbReference type="ARBA" id="ARBA00008233"/>
    </source>
</evidence>
<dbReference type="RefSeq" id="XP_002739973.1">
    <property type="nucleotide sequence ID" value="XM_002739927.2"/>
</dbReference>
<proteinExistence type="inferred from homology"/>
<evidence type="ECO:0000256" key="2">
    <source>
        <dbReference type="ARBA" id="ARBA00004305"/>
    </source>
</evidence>
<evidence type="ECO:0000256" key="13">
    <source>
        <dbReference type="SAM" id="Coils"/>
    </source>
</evidence>
<accession>A0ABM0GY65</accession>
<evidence type="ECO:0000256" key="14">
    <source>
        <dbReference type="SAM" id="MobiDB-lite"/>
    </source>
</evidence>
<evidence type="ECO:0000256" key="7">
    <source>
        <dbReference type="ARBA" id="ARBA00022787"/>
    </source>
</evidence>
<dbReference type="InterPro" id="IPR031981">
    <property type="entry name" value="MIEAP_C"/>
</dbReference>
<feature type="compositionally biased region" description="Polar residues" evidence="14">
    <location>
        <begin position="342"/>
        <end position="353"/>
    </location>
</feature>
<keyword evidence="8 13" id="KW-0175">Coiled coil</keyword>
<feature type="coiled-coil region" evidence="13">
    <location>
        <begin position="16"/>
        <end position="50"/>
    </location>
</feature>
<evidence type="ECO:0000256" key="9">
    <source>
        <dbReference type="ARBA" id="ARBA00023121"/>
    </source>
</evidence>
<dbReference type="PANTHER" id="PTHR21771">
    <property type="entry name" value="MITOCHONDRIA-EATING PROTEIN-RELATED"/>
    <property type="match status" value="1"/>
</dbReference>
<sequence>MISYRLTDTETELRLYKSKSGIIDDLEIEMRRLREDVEYLREEKAILTGRLDDVYLPYTPSPRINLKPLSVSNDVVQRIRQANLLSRFSDMFAHDRMDAMDILRNHSDDHKLNQEIIFACVQESFHATKIAFRQYKSKVRATLSTTHTGPETLEEAVQNYINKNGQLLDVHTIVQDVLRAMKRHPSICFPPEMDFRVLTLFIRECVKVSWSMSALPSPVDIAPACDGDVFEDSKYRRSYDSEYSAPLVSHFIWPALIDTTTGKVLLKGEAVTRRGASLALSPRRSRSPTRALSPRSRSASPRRLTSSVANGSMSPVRSSSPVGSPRSSSRVSFGTPRALSPRPTSVASNYSAY</sequence>
<keyword evidence="9" id="KW-0446">Lipid-binding</keyword>
<keyword evidence="16" id="KW-1185">Reference proteome</keyword>
<comment type="subcellular location">
    <subcellularLocation>
        <location evidence="3">Cytoplasm</location>
    </subcellularLocation>
    <subcellularLocation>
        <location evidence="2">Mitochondrion matrix</location>
    </subcellularLocation>
    <subcellularLocation>
        <location evidence="1">Mitochondrion outer membrane</location>
    </subcellularLocation>
</comment>
<evidence type="ECO:0000256" key="1">
    <source>
        <dbReference type="ARBA" id="ARBA00004294"/>
    </source>
</evidence>
<keyword evidence="11" id="KW-0472">Membrane</keyword>
<evidence type="ECO:0000256" key="5">
    <source>
        <dbReference type="ARBA" id="ARBA00019863"/>
    </source>
</evidence>